<dbReference type="AlphaFoldDB" id="A0AAN8WUT0"/>
<feature type="non-terminal residue" evidence="3">
    <location>
        <position position="129"/>
    </location>
</feature>
<gene>
    <name evidence="3" type="ORF">SK128_011844</name>
</gene>
<evidence type="ECO:0000259" key="2">
    <source>
        <dbReference type="Pfam" id="PF24760"/>
    </source>
</evidence>
<dbReference type="Pfam" id="PF24760">
    <property type="entry name" value="TPR_IF140_C"/>
    <property type="match status" value="1"/>
</dbReference>
<keyword evidence="4" id="KW-1185">Reference proteome</keyword>
<feature type="region of interest" description="Disordered" evidence="1">
    <location>
        <begin position="78"/>
        <end position="129"/>
    </location>
</feature>
<dbReference type="InterPro" id="IPR056156">
    <property type="entry name" value="TPR_IF140_C"/>
</dbReference>
<dbReference type="Proteomes" id="UP001381693">
    <property type="component" value="Unassembled WGS sequence"/>
</dbReference>
<organism evidence="3 4">
    <name type="scientific">Halocaridina rubra</name>
    <name type="common">Hawaiian red shrimp</name>
    <dbReference type="NCBI Taxonomy" id="373956"/>
    <lineage>
        <taxon>Eukaryota</taxon>
        <taxon>Metazoa</taxon>
        <taxon>Ecdysozoa</taxon>
        <taxon>Arthropoda</taxon>
        <taxon>Crustacea</taxon>
        <taxon>Multicrustacea</taxon>
        <taxon>Malacostraca</taxon>
        <taxon>Eumalacostraca</taxon>
        <taxon>Eucarida</taxon>
        <taxon>Decapoda</taxon>
        <taxon>Pleocyemata</taxon>
        <taxon>Caridea</taxon>
        <taxon>Atyoidea</taxon>
        <taxon>Atyidae</taxon>
        <taxon>Halocaridina</taxon>
    </lineage>
</organism>
<evidence type="ECO:0000256" key="1">
    <source>
        <dbReference type="SAM" id="MobiDB-lite"/>
    </source>
</evidence>
<accession>A0AAN8WUT0</accession>
<proteinExistence type="predicted"/>
<feature type="compositionally biased region" description="Acidic residues" evidence="1">
    <location>
        <begin position="90"/>
        <end position="117"/>
    </location>
</feature>
<evidence type="ECO:0000313" key="3">
    <source>
        <dbReference type="EMBL" id="KAK7068793.1"/>
    </source>
</evidence>
<evidence type="ECO:0000313" key="4">
    <source>
        <dbReference type="Proteomes" id="UP001381693"/>
    </source>
</evidence>
<name>A0AAN8WUT0_HALRR</name>
<dbReference type="EMBL" id="JAXCGZ010017120">
    <property type="protein sequence ID" value="KAK7068793.1"/>
    <property type="molecule type" value="Genomic_DNA"/>
</dbReference>
<feature type="domain" description="IF140 C-terminal TPR" evidence="2">
    <location>
        <begin position="1"/>
        <end position="56"/>
    </location>
</feature>
<sequence length="129" mass="14194">MFATDGEAALHELQTLLSDPNIDTAVRQGDIYAVIVEFYAANNNFKSAINALQEMKSRLPKINPSFYVDPQTLQSIARNTGMNFSTTENGDLDEGGSEDEGNGSEEEVVEEDDDEDDRPQRNFTLNGSA</sequence>
<protein>
    <recommendedName>
        <fullName evidence="2">IF140 C-terminal TPR domain-containing protein</fullName>
    </recommendedName>
</protein>
<comment type="caution">
    <text evidence="3">The sequence shown here is derived from an EMBL/GenBank/DDBJ whole genome shotgun (WGS) entry which is preliminary data.</text>
</comment>
<reference evidence="3 4" key="1">
    <citation type="submission" date="2023-11" db="EMBL/GenBank/DDBJ databases">
        <title>Halocaridina rubra genome assembly.</title>
        <authorList>
            <person name="Smith C."/>
        </authorList>
    </citation>
    <scope>NUCLEOTIDE SEQUENCE [LARGE SCALE GENOMIC DNA]</scope>
    <source>
        <strain evidence="3">EP-1</strain>
        <tissue evidence="3">Whole</tissue>
    </source>
</reference>
<feature type="compositionally biased region" description="Polar residues" evidence="1">
    <location>
        <begin position="78"/>
        <end position="87"/>
    </location>
</feature>